<geneLocation type="plasmid" evidence="3">
    <name>phze23-1-10</name>
</geneLocation>
<gene>
    <name evidence="2" type="ORF">FSC10_16455</name>
</gene>
<dbReference type="RefSeq" id="WP_087696065.1">
    <property type="nucleotide sequence ID" value="NZ_CP044473.1"/>
</dbReference>
<evidence type="ECO:0000313" key="3">
    <source>
        <dbReference type="Proteomes" id="UP000503505"/>
    </source>
</evidence>
<feature type="signal peptide" evidence="1">
    <location>
        <begin position="1"/>
        <end position="19"/>
    </location>
</feature>
<accession>A0AAE6WZV4</accession>
<name>A0AAE6WZV4_9GAMM</name>
<keyword evidence="1" id="KW-0732">Signal</keyword>
<feature type="chain" id="PRO_5042059425" evidence="1">
    <location>
        <begin position="20"/>
        <end position="111"/>
    </location>
</feature>
<evidence type="ECO:0000256" key="1">
    <source>
        <dbReference type="SAM" id="SignalP"/>
    </source>
</evidence>
<dbReference type="Proteomes" id="UP000503505">
    <property type="component" value="Plasmid pHZE23-1-10"/>
</dbReference>
<proteinExistence type="predicted"/>
<dbReference type="EMBL" id="CP044473">
    <property type="protein sequence ID" value="QIC68924.1"/>
    <property type="molecule type" value="Genomic_DNA"/>
</dbReference>
<sequence length="111" mass="12182">MKKLVLIFIAIFATGHALADTLIPRSASGDKGKYYLIKQTKSGDIVTALHKRVGVDSIGYTSTKTNCKTGKMQEIGYSEISATAIKPNPTQWFDLVPGSSKHDLYKFVCKK</sequence>
<dbReference type="AlphaFoldDB" id="A0AAE6WZV4"/>
<evidence type="ECO:0000313" key="2">
    <source>
        <dbReference type="EMBL" id="QIC68924.1"/>
    </source>
</evidence>
<protein>
    <submittedName>
        <fullName evidence="2">Uncharacterized protein</fullName>
    </submittedName>
</protein>
<reference evidence="2 3" key="1">
    <citation type="submission" date="2019-09" db="EMBL/GenBank/DDBJ databases">
        <title>Non-baumannii Acinetobacter spp. carrying blaNDM-1 isolated in China.</title>
        <authorList>
            <person name="Cui C."/>
            <person name="Chen C."/>
            <person name="Sun J."/>
            <person name="Liu Y."/>
        </authorList>
    </citation>
    <scope>NUCLEOTIDE SEQUENCE [LARGE SCALE GENOMIC DNA]</scope>
    <source>
        <strain evidence="2 3">HZE23-1</strain>
        <plasmid evidence="3">phze23-1-10</plasmid>
    </source>
</reference>
<keyword evidence="2" id="KW-0614">Plasmid</keyword>
<organism evidence="2 3">
    <name type="scientific">Acinetobacter schindleri</name>
    <dbReference type="NCBI Taxonomy" id="108981"/>
    <lineage>
        <taxon>Bacteria</taxon>
        <taxon>Pseudomonadati</taxon>
        <taxon>Pseudomonadota</taxon>
        <taxon>Gammaproteobacteria</taxon>
        <taxon>Moraxellales</taxon>
        <taxon>Moraxellaceae</taxon>
        <taxon>Acinetobacter</taxon>
    </lineage>
</organism>